<gene>
    <name evidence="1" type="ORF">AQUCO_06800079v1</name>
</gene>
<evidence type="ECO:0000313" key="2">
    <source>
        <dbReference type="Proteomes" id="UP000230069"/>
    </source>
</evidence>
<dbReference type="Proteomes" id="UP000230069">
    <property type="component" value="Unassembled WGS sequence"/>
</dbReference>
<dbReference type="InParanoid" id="A0A2G5CBM1"/>
<organism evidence="1 2">
    <name type="scientific">Aquilegia coerulea</name>
    <name type="common">Rocky mountain columbine</name>
    <dbReference type="NCBI Taxonomy" id="218851"/>
    <lineage>
        <taxon>Eukaryota</taxon>
        <taxon>Viridiplantae</taxon>
        <taxon>Streptophyta</taxon>
        <taxon>Embryophyta</taxon>
        <taxon>Tracheophyta</taxon>
        <taxon>Spermatophyta</taxon>
        <taxon>Magnoliopsida</taxon>
        <taxon>Ranunculales</taxon>
        <taxon>Ranunculaceae</taxon>
        <taxon>Thalictroideae</taxon>
        <taxon>Aquilegia</taxon>
    </lineage>
</organism>
<sequence>MIVHKISGLQTNQYESLFQYVLQVFFPTKFYLNTYSTVNLTSLTSNCNEKTKMIVFYFFLSQLQRESDYHND</sequence>
<dbReference type="AlphaFoldDB" id="A0A2G5CBM1"/>
<dbReference type="EMBL" id="KZ305085">
    <property type="protein sequence ID" value="PIA28656.1"/>
    <property type="molecule type" value="Genomic_DNA"/>
</dbReference>
<accession>A0A2G5CBM1</accession>
<protein>
    <submittedName>
        <fullName evidence="1">Uncharacterized protein</fullName>
    </submittedName>
</protein>
<proteinExistence type="predicted"/>
<reference evidence="1 2" key="1">
    <citation type="submission" date="2017-09" db="EMBL/GenBank/DDBJ databases">
        <title>WGS assembly of Aquilegia coerulea Goldsmith.</title>
        <authorList>
            <person name="Hodges S."/>
            <person name="Kramer E."/>
            <person name="Nordborg M."/>
            <person name="Tomkins J."/>
            <person name="Borevitz J."/>
            <person name="Derieg N."/>
            <person name="Yan J."/>
            <person name="Mihaltcheva S."/>
            <person name="Hayes R.D."/>
            <person name="Rokhsar D."/>
        </authorList>
    </citation>
    <scope>NUCLEOTIDE SEQUENCE [LARGE SCALE GENOMIC DNA]</scope>
    <source>
        <strain evidence="2">cv. Goldsmith</strain>
    </source>
</reference>
<keyword evidence="2" id="KW-1185">Reference proteome</keyword>
<name>A0A2G5CBM1_AQUCA</name>
<evidence type="ECO:0000313" key="1">
    <source>
        <dbReference type="EMBL" id="PIA28656.1"/>
    </source>
</evidence>